<evidence type="ECO:0000256" key="1">
    <source>
        <dbReference type="ARBA" id="ARBA00004702"/>
    </source>
</evidence>
<keyword evidence="14" id="KW-0413">Isomerase</keyword>
<evidence type="ECO:0000259" key="20">
    <source>
        <dbReference type="Pfam" id="PF13417"/>
    </source>
</evidence>
<proteinExistence type="inferred from homology"/>
<organism evidence="21 22">
    <name type="scientific">Porites evermanni</name>
    <dbReference type="NCBI Taxonomy" id="104178"/>
    <lineage>
        <taxon>Eukaryota</taxon>
        <taxon>Metazoa</taxon>
        <taxon>Cnidaria</taxon>
        <taxon>Anthozoa</taxon>
        <taxon>Hexacorallia</taxon>
        <taxon>Scleractinia</taxon>
        <taxon>Fungiina</taxon>
        <taxon>Poritidae</taxon>
        <taxon>Porites</taxon>
    </lineage>
</organism>
<comment type="similarity">
    <text evidence="2">Belongs to the GST superfamily.</text>
</comment>
<comment type="catalytic activity">
    <reaction evidence="15">
        <text>prostaglandin H2 = (12S)-hydroxy-(5Z,8E,10E)-heptadecatrienoate + malonaldehyde</text>
        <dbReference type="Rhea" id="RHEA:48644"/>
        <dbReference type="ChEBI" id="CHEBI:57405"/>
        <dbReference type="ChEBI" id="CHEBI:90694"/>
        <dbReference type="ChEBI" id="CHEBI:566274"/>
    </reaction>
    <physiologicalReaction direction="left-to-right" evidence="15">
        <dbReference type="Rhea" id="RHEA:48645"/>
    </physiologicalReaction>
</comment>
<evidence type="ECO:0000256" key="15">
    <source>
        <dbReference type="ARBA" id="ARBA00023930"/>
    </source>
</evidence>
<dbReference type="Gene3D" id="3.40.30.10">
    <property type="entry name" value="Glutaredoxin"/>
    <property type="match status" value="1"/>
</dbReference>
<dbReference type="InterPro" id="IPR040079">
    <property type="entry name" value="Glutathione_S-Trfase"/>
</dbReference>
<keyword evidence="22" id="KW-1185">Reference proteome</keyword>
<name>A0ABN8LMF4_9CNID</name>
<dbReference type="PANTHER" id="PTHR12782:SF5">
    <property type="entry name" value="PROSTAGLANDIN E SYNTHASE 2"/>
    <property type="match status" value="1"/>
</dbReference>
<dbReference type="CDD" id="cd03197">
    <property type="entry name" value="GST_C_mPGES2"/>
    <property type="match status" value="1"/>
</dbReference>
<dbReference type="SUPFAM" id="SSF52833">
    <property type="entry name" value="Thioredoxin-like"/>
    <property type="match status" value="1"/>
</dbReference>
<evidence type="ECO:0000256" key="19">
    <source>
        <dbReference type="SAM" id="Phobius"/>
    </source>
</evidence>
<evidence type="ECO:0000256" key="18">
    <source>
        <dbReference type="ARBA" id="ARBA00037847"/>
    </source>
</evidence>
<dbReference type="InterPro" id="IPR004045">
    <property type="entry name" value="Glutathione_S-Trfase_N"/>
</dbReference>
<evidence type="ECO:0000256" key="17">
    <source>
        <dbReference type="ARBA" id="ARBA00031041"/>
    </source>
</evidence>
<keyword evidence="12 19" id="KW-0472">Membrane</keyword>
<evidence type="ECO:0000256" key="11">
    <source>
        <dbReference type="ARBA" id="ARBA00023098"/>
    </source>
</evidence>
<dbReference type="PROSITE" id="PS00195">
    <property type="entry name" value="GLUTAREDOXIN_1"/>
    <property type="match status" value="1"/>
</dbReference>
<dbReference type="PROSITE" id="PS51354">
    <property type="entry name" value="GLUTAREDOXIN_2"/>
    <property type="match status" value="1"/>
</dbReference>
<feature type="transmembrane region" description="Helical" evidence="19">
    <location>
        <begin position="51"/>
        <end position="74"/>
    </location>
</feature>
<evidence type="ECO:0000256" key="13">
    <source>
        <dbReference type="ARBA" id="ARBA00023160"/>
    </source>
</evidence>
<dbReference type="PANTHER" id="PTHR12782">
    <property type="entry name" value="MICROSOMAL PROSTAGLANDIN E SYNTHASE-2"/>
    <property type="match status" value="1"/>
</dbReference>
<keyword evidence="11" id="KW-0443">Lipid metabolism</keyword>
<evidence type="ECO:0000256" key="4">
    <source>
        <dbReference type="ARBA" id="ARBA00019474"/>
    </source>
</evidence>
<gene>
    <name evidence="21" type="ORF">PEVE_00038114</name>
</gene>
<dbReference type="Gene3D" id="6.20.200.30">
    <property type="match status" value="1"/>
</dbReference>
<dbReference type="Gene3D" id="1.20.1050.10">
    <property type="match status" value="1"/>
</dbReference>
<evidence type="ECO:0000256" key="2">
    <source>
        <dbReference type="ARBA" id="ARBA00007409"/>
    </source>
</evidence>
<dbReference type="InterPro" id="IPR034335">
    <property type="entry name" value="PGES2_C"/>
</dbReference>
<dbReference type="EMBL" id="CALNXI010000064">
    <property type="protein sequence ID" value="CAH3017529.1"/>
    <property type="molecule type" value="Genomic_DNA"/>
</dbReference>
<dbReference type="InterPro" id="IPR034334">
    <property type="entry name" value="PGES2"/>
</dbReference>
<dbReference type="InterPro" id="IPR036282">
    <property type="entry name" value="Glutathione-S-Trfase_C_sf"/>
</dbReference>
<evidence type="ECO:0000256" key="8">
    <source>
        <dbReference type="ARBA" id="ARBA00022692"/>
    </source>
</evidence>
<evidence type="ECO:0000256" key="7">
    <source>
        <dbReference type="ARBA" id="ARBA00022585"/>
    </source>
</evidence>
<comment type="subcellular location">
    <subcellularLocation>
        <location evidence="18">Endomembrane system</location>
        <topology evidence="18">Single-pass membrane protein</topology>
    </subcellularLocation>
</comment>
<evidence type="ECO:0000256" key="9">
    <source>
        <dbReference type="ARBA" id="ARBA00022832"/>
    </source>
</evidence>
<accession>A0ABN8LMF4</accession>
<dbReference type="Pfam" id="PF13417">
    <property type="entry name" value="GST_N_3"/>
    <property type="match status" value="1"/>
</dbReference>
<keyword evidence="8 19" id="KW-0812">Transmembrane</keyword>
<keyword evidence="10 19" id="KW-1133">Transmembrane helix</keyword>
<dbReference type="InterPro" id="IPR036249">
    <property type="entry name" value="Thioredoxin-like_sf"/>
</dbReference>
<dbReference type="SFLD" id="SFLDG01182">
    <property type="entry name" value="Prostaglandin_E_synthase_like"/>
    <property type="match status" value="1"/>
</dbReference>
<dbReference type="Proteomes" id="UP001159427">
    <property type="component" value="Unassembled WGS sequence"/>
</dbReference>
<dbReference type="InterPro" id="IPR011767">
    <property type="entry name" value="GLR_AS"/>
</dbReference>
<sequence length="372" mass="42441">MAAGRVFRLIHLNVHPSLSKSVLNRGFNCSQRRVFSSGAYRSNGFDRNHRLAAILAGSCGLALAASGVFTYRVLCNDTKARPIKVSESESGTGFMPGVPKLTVTLYQYQNCPFCGKVRAFLDYYGIDYTIVEVNPLWKKEISFSKYRKVPFILANGKQINDSSVIISALRSLMLGQDSVEQILVYYPEMTLQGDDGKEKTEYANKYFIMHKEAVDKKLMEREKEERKWRKWVDNTFVHTLSPNIYRTASEARQAFEYFTKQSNFSFFEKYSTYLAGPVVMYFIGKHVKNKYNLQSDVRAAMYEEAEKWMRAVGRRKFMGGSAPNLADLAVYGVLSGLEGLDAFQDLMTHTTMKPWYDRVKETVKTHTGAQTL</sequence>
<keyword evidence="5" id="KW-0644">Prostaglandin metabolism</keyword>
<dbReference type="SUPFAM" id="SSF47616">
    <property type="entry name" value="GST C-terminal domain-like"/>
    <property type="match status" value="1"/>
</dbReference>
<keyword evidence="9" id="KW-0276">Fatty acid metabolism</keyword>
<evidence type="ECO:0000256" key="3">
    <source>
        <dbReference type="ARBA" id="ARBA00012203"/>
    </source>
</evidence>
<keyword evidence="7" id="KW-0643">Prostaglandin biosynthesis</keyword>
<dbReference type="EC" id="5.3.99.3" evidence="3"/>
<comment type="caution">
    <text evidence="21">The sequence shown here is derived from an EMBL/GenBank/DDBJ whole genome shotgun (WGS) entry which is preliminary data.</text>
</comment>
<evidence type="ECO:0000256" key="12">
    <source>
        <dbReference type="ARBA" id="ARBA00023136"/>
    </source>
</evidence>
<comment type="pathway">
    <text evidence="1">Lipid metabolism; prostaglandin biosynthesis.</text>
</comment>
<evidence type="ECO:0000256" key="16">
    <source>
        <dbReference type="ARBA" id="ARBA00023931"/>
    </source>
</evidence>
<evidence type="ECO:0000256" key="5">
    <source>
        <dbReference type="ARBA" id="ARBA00022501"/>
    </source>
</evidence>
<evidence type="ECO:0000256" key="6">
    <source>
        <dbReference type="ARBA" id="ARBA00022516"/>
    </source>
</evidence>
<reference evidence="21 22" key="1">
    <citation type="submission" date="2022-05" db="EMBL/GenBank/DDBJ databases">
        <authorList>
            <consortium name="Genoscope - CEA"/>
            <person name="William W."/>
        </authorList>
    </citation>
    <scope>NUCLEOTIDE SEQUENCE [LARGE SCALE GENOMIC DNA]</scope>
</reference>
<evidence type="ECO:0000313" key="22">
    <source>
        <dbReference type="Proteomes" id="UP001159427"/>
    </source>
</evidence>
<keyword evidence="13" id="KW-0275">Fatty acid biosynthesis</keyword>
<evidence type="ECO:0000256" key="14">
    <source>
        <dbReference type="ARBA" id="ARBA00023235"/>
    </source>
</evidence>
<comment type="catalytic activity">
    <reaction evidence="16">
        <text>prostaglandin H2 = prostaglandin E2</text>
        <dbReference type="Rhea" id="RHEA:12893"/>
        <dbReference type="ChEBI" id="CHEBI:57405"/>
        <dbReference type="ChEBI" id="CHEBI:606564"/>
        <dbReference type="EC" id="5.3.99.3"/>
    </reaction>
    <physiologicalReaction direction="left-to-right" evidence="16">
        <dbReference type="Rhea" id="RHEA:12894"/>
    </physiologicalReaction>
</comment>
<evidence type="ECO:0000313" key="21">
    <source>
        <dbReference type="EMBL" id="CAH3017529.1"/>
    </source>
</evidence>
<evidence type="ECO:0000256" key="10">
    <source>
        <dbReference type="ARBA" id="ARBA00022989"/>
    </source>
</evidence>
<dbReference type="SFLD" id="SFLDG01203">
    <property type="entry name" value="Prostaglandin_E_synthase_like1"/>
    <property type="match status" value="1"/>
</dbReference>
<keyword evidence="6" id="KW-0444">Lipid biosynthesis</keyword>
<dbReference type="SFLD" id="SFLDS00019">
    <property type="entry name" value="Glutathione_Transferase_(cytos"/>
    <property type="match status" value="1"/>
</dbReference>
<feature type="domain" description="GST N-terminal" evidence="20">
    <location>
        <begin position="105"/>
        <end position="171"/>
    </location>
</feature>
<protein>
    <recommendedName>
        <fullName evidence="4">Prostaglandin E synthase 2</fullName>
        <ecNumber evidence="3">5.3.99.3</ecNumber>
    </recommendedName>
    <alternativeName>
        <fullName evidence="17">Microsomal prostaglandin E synthase 2</fullName>
    </alternativeName>
</protein>